<keyword evidence="8" id="KW-1185">Reference proteome</keyword>
<dbReference type="PANTHER" id="PTHR43807">
    <property type="entry name" value="FI04487P"/>
    <property type="match status" value="1"/>
</dbReference>
<evidence type="ECO:0000256" key="5">
    <source>
        <dbReference type="ARBA" id="ARBA00022898"/>
    </source>
</evidence>
<dbReference type="Gene3D" id="3.90.1150.10">
    <property type="entry name" value="Aspartate Aminotransferase, domain 1"/>
    <property type="match status" value="1"/>
</dbReference>
<feature type="domain" description="Aminotransferase class I/classII large" evidence="6">
    <location>
        <begin position="26"/>
        <end position="377"/>
    </location>
</feature>
<dbReference type="InterPro" id="IPR015421">
    <property type="entry name" value="PyrdxlP-dep_Trfase_major"/>
</dbReference>
<evidence type="ECO:0000256" key="2">
    <source>
        <dbReference type="ARBA" id="ARBA00007441"/>
    </source>
</evidence>
<dbReference type="InterPro" id="IPR015422">
    <property type="entry name" value="PyrdxlP-dep_Trfase_small"/>
</dbReference>
<dbReference type="GO" id="GO:0009016">
    <property type="term" value="F:succinyldiaminopimelate transaminase activity"/>
    <property type="evidence" value="ECO:0007669"/>
    <property type="project" value="UniProtKB-EC"/>
</dbReference>
<keyword evidence="5" id="KW-0663">Pyridoxal phosphate</keyword>
<dbReference type="Gene3D" id="3.40.640.10">
    <property type="entry name" value="Type I PLP-dependent aspartate aminotransferase-like (Major domain)"/>
    <property type="match status" value="1"/>
</dbReference>
<gene>
    <name evidence="7" type="primary">dapC</name>
    <name evidence="7" type="ORF">CPELA_07915</name>
</gene>
<dbReference type="InterPro" id="IPR015424">
    <property type="entry name" value="PyrdxlP-dep_Trfase"/>
</dbReference>
<dbReference type="GO" id="GO:0030170">
    <property type="term" value="F:pyridoxal phosphate binding"/>
    <property type="evidence" value="ECO:0007669"/>
    <property type="project" value="InterPro"/>
</dbReference>
<evidence type="ECO:0000256" key="4">
    <source>
        <dbReference type="ARBA" id="ARBA00022679"/>
    </source>
</evidence>
<evidence type="ECO:0000313" key="7">
    <source>
        <dbReference type="EMBL" id="QAU52842.1"/>
    </source>
</evidence>
<dbReference type="InterPro" id="IPR004839">
    <property type="entry name" value="Aminotransferase_I/II_large"/>
</dbReference>
<dbReference type="GO" id="GO:0005737">
    <property type="term" value="C:cytoplasm"/>
    <property type="evidence" value="ECO:0007669"/>
    <property type="project" value="TreeGrafter"/>
</dbReference>
<evidence type="ECO:0000256" key="3">
    <source>
        <dbReference type="ARBA" id="ARBA00022576"/>
    </source>
</evidence>
<dbReference type="GO" id="GO:0016212">
    <property type="term" value="F:kynurenine-oxoglutarate transaminase activity"/>
    <property type="evidence" value="ECO:0007669"/>
    <property type="project" value="TreeGrafter"/>
</dbReference>
<dbReference type="Proteomes" id="UP000288929">
    <property type="component" value="Chromosome"/>
</dbReference>
<keyword evidence="3 7" id="KW-0032">Aminotransferase</keyword>
<comment type="cofactor">
    <cofactor evidence="1">
        <name>pyridoxal 5'-phosphate</name>
        <dbReference type="ChEBI" id="CHEBI:597326"/>
    </cofactor>
</comment>
<sequence>MVARLEEFQETIFATMSALAQEHGAVNLGQGFPDEDGPEAMLAKAQEEIAGGNNQYAPGPGMVELREAIAAHQRRYGITVSPDQVLVTVGATEAISASVLGLVEPGKEVIVIEPFYDAYAAAIALAGAKRVAVPLRASGRSWDVDVDAIEQAIGPDTAMIIINNPHNPTGSVISEASMLRLAQVLEGTDIVVLSDEVYEHLLFDDQRHRPTCTYPGMAERTITVSSAAKTFNATGWKTGWAIAPPALLSRIRQAKQYLTYVGASCFQPAVAYALEEEMPWVEALADGLERKRTLLADALEAAGFEVHTCPGTYYLVADFSALSDMGGREFCEFLVKEHGVAAIPIEVFCDHPEDWEHKIRFAFCKKDAVIEEAATRLAAIKTT</sequence>
<dbReference type="CDD" id="cd00609">
    <property type="entry name" value="AAT_like"/>
    <property type="match status" value="1"/>
</dbReference>
<comment type="similarity">
    <text evidence="2">Belongs to the class-I pyridoxal-phosphate-dependent aminotransferase family.</text>
</comment>
<dbReference type="PANTHER" id="PTHR43807:SF20">
    <property type="entry name" value="FI04487P"/>
    <property type="match status" value="1"/>
</dbReference>
<proteinExistence type="inferred from homology"/>
<dbReference type="RefSeq" id="WP_128890235.1">
    <property type="nucleotide sequence ID" value="NZ_BMCX01000003.1"/>
</dbReference>
<reference evidence="7 8" key="1">
    <citation type="submission" date="2019-01" db="EMBL/GenBank/DDBJ databases">
        <authorList>
            <person name="Ruckert C."/>
            <person name="Busche T."/>
            <person name="Kalinowski J."/>
        </authorList>
    </citation>
    <scope>NUCLEOTIDE SEQUENCE [LARGE SCALE GENOMIC DNA]</scope>
    <source>
        <strain evidence="7 8">136/3</strain>
    </source>
</reference>
<dbReference type="InterPro" id="IPR051326">
    <property type="entry name" value="Kynurenine-oxoglutarate_AT"/>
</dbReference>
<dbReference type="SUPFAM" id="SSF53383">
    <property type="entry name" value="PLP-dependent transferases"/>
    <property type="match status" value="1"/>
</dbReference>
<evidence type="ECO:0000256" key="1">
    <source>
        <dbReference type="ARBA" id="ARBA00001933"/>
    </source>
</evidence>
<dbReference type="Pfam" id="PF00155">
    <property type="entry name" value="Aminotran_1_2"/>
    <property type="match status" value="1"/>
</dbReference>
<dbReference type="EMBL" id="CP035299">
    <property type="protein sequence ID" value="QAU52842.1"/>
    <property type="molecule type" value="Genomic_DNA"/>
</dbReference>
<evidence type="ECO:0000259" key="6">
    <source>
        <dbReference type="Pfam" id="PF00155"/>
    </source>
</evidence>
<dbReference type="EC" id="2.6.1.17" evidence="7"/>
<evidence type="ECO:0000313" key="8">
    <source>
        <dbReference type="Proteomes" id="UP000288929"/>
    </source>
</evidence>
<dbReference type="AlphaFoldDB" id="A0A410WA57"/>
<dbReference type="KEGG" id="cpeg:CPELA_07915"/>
<dbReference type="FunFam" id="3.40.640.10:FF:000033">
    <property type="entry name" value="Aspartate aminotransferase"/>
    <property type="match status" value="1"/>
</dbReference>
<name>A0A410WA57_9CORY</name>
<organism evidence="7 8">
    <name type="scientific">Corynebacterium pelargi</name>
    <dbReference type="NCBI Taxonomy" id="1471400"/>
    <lineage>
        <taxon>Bacteria</taxon>
        <taxon>Bacillati</taxon>
        <taxon>Actinomycetota</taxon>
        <taxon>Actinomycetes</taxon>
        <taxon>Mycobacteriales</taxon>
        <taxon>Corynebacteriaceae</taxon>
        <taxon>Corynebacterium</taxon>
    </lineage>
</organism>
<keyword evidence="4 7" id="KW-0808">Transferase</keyword>
<protein>
    <submittedName>
        <fullName evidence="7">Putative N-succinyldiaminopimelate aminotransferase DapC</fullName>
        <ecNumber evidence="7">2.6.1.17</ecNumber>
    </submittedName>
</protein>
<accession>A0A410WA57</accession>
<dbReference type="NCBIfam" id="NF005855">
    <property type="entry name" value="PRK07777.1"/>
    <property type="match status" value="1"/>
</dbReference>
<dbReference type="OrthoDB" id="9763453at2"/>